<keyword evidence="1" id="KW-1133">Transmembrane helix</keyword>
<comment type="caution">
    <text evidence="2">The sequence shown here is derived from an EMBL/GenBank/DDBJ whole genome shotgun (WGS) entry which is preliminary data.</text>
</comment>
<evidence type="ECO:0000313" key="2">
    <source>
        <dbReference type="EMBL" id="MQL99358.1"/>
    </source>
</evidence>
<accession>A0A843VRQ8</accession>
<evidence type="ECO:0000313" key="3">
    <source>
        <dbReference type="Proteomes" id="UP000652761"/>
    </source>
</evidence>
<protein>
    <submittedName>
        <fullName evidence="2">Uncharacterized protein</fullName>
    </submittedName>
</protein>
<keyword evidence="3" id="KW-1185">Reference proteome</keyword>
<evidence type="ECO:0000256" key="1">
    <source>
        <dbReference type="SAM" id="Phobius"/>
    </source>
</evidence>
<organism evidence="2 3">
    <name type="scientific">Colocasia esculenta</name>
    <name type="common">Wild taro</name>
    <name type="synonym">Arum esculentum</name>
    <dbReference type="NCBI Taxonomy" id="4460"/>
    <lineage>
        <taxon>Eukaryota</taxon>
        <taxon>Viridiplantae</taxon>
        <taxon>Streptophyta</taxon>
        <taxon>Embryophyta</taxon>
        <taxon>Tracheophyta</taxon>
        <taxon>Spermatophyta</taxon>
        <taxon>Magnoliopsida</taxon>
        <taxon>Liliopsida</taxon>
        <taxon>Araceae</taxon>
        <taxon>Aroideae</taxon>
        <taxon>Colocasieae</taxon>
        <taxon>Colocasia</taxon>
    </lineage>
</organism>
<reference evidence="2" key="1">
    <citation type="submission" date="2017-07" db="EMBL/GenBank/DDBJ databases">
        <title>Taro Niue Genome Assembly and Annotation.</title>
        <authorList>
            <person name="Atibalentja N."/>
            <person name="Keating K."/>
            <person name="Fields C.J."/>
        </authorList>
    </citation>
    <scope>NUCLEOTIDE SEQUENCE</scope>
    <source>
        <strain evidence="2">Niue_2</strain>
        <tissue evidence="2">Leaf</tissue>
    </source>
</reference>
<feature type="transmembrane region" description="Helical" evidence="1">
    <location>
        <begin position="64"/>
        <end position="82"/>
    </location>
</feature>
<keyword evidence="1" id="KW-0472">Membrane</keyword>
<dbReference type="Proteomes" id="UP000652761">
    <property type="component" value="Unassembled WGS sequence"/>
</dbReference>
<feature type="transmembrane region" description="Helical" evidence="1">
    <location>
        <begin position="17"/>
        <end position="43"/>
    </location>
</feature>
<gene>
    <name evidence="2" type="ORF">Taro_032083</name>
</gene>
<dbReference type="EMBL" id="NMUH01002336">
    <property type="protein sequence ID" value="MQL99358.1"/>
    <property type="molecule type" value="Genomic_DNA"/>
</dbReference>
<sequence>MFPHNVSKRYPLPCTEVIAWSCLVPVGVVGLALCGPVFLVVSARCSLSSVVPFLGANPWWHRRVWFPNLVVCLGSGVVLLVGPRPCGGLRWPCLRVPTALASEELYISH</sequence>
<name>A0A843VRQ8_COLES</name>
<keyword evidence="1" id="KW-0812">Transmembrane</keyword>
<dbReference type="AlphaFoldDB" id="A0A843VRQ8"/>
<proteinExistence type="predicted"/>